<evidence type="ECO:0000256" key="4">
    <source>
        <dbReference type="ARBA" id="ARBA00023242"/>
    </source>
</evidence>
<feature type="region of interest" description="Disordered" evidence="5">
    <location>
        <begin position="1"/>
        <end position="23"/>
    </location>
</feature>
<evidence type="ECO:0000313" key="8">
    <source>
        <dbReference type="Proteomes" id="UP001309876"/>
    </source>
</evidence>
<dbReference type="GO" id="GO:0008270">
    <property type="term" value="F:zinc ion binding"/>
    <property type="evidence" value="ECO:0007669"/>
    <property type="project" value="InterPro"/>
</dbReference>
<evidence type="ECO:0000256" key="1">
    <source>
        <dbReference type="ARBA" id="ARBA00023015"/>
    </source>
</evidence>
<name>A0AAN7YCD7_9EURO</name>
<protein>
    <recommendedName>
        <fullName evidence="6">Zn(2)-C6 fungal-type domain-containing protein</fullName>
    </recommendedName>
</protein>
<dbReference type="CDD" id="cd12148">
    <property type="entry name" value="fungal_TF_MHR"/>
    <property type="match status" value="1"/>
</dbReference>
<keyword evidence="3" id="KW-0804">Transcription</keyword>
<comment type="caution">
    <text evidence="7">The sequence shown here is derived from an EMBL/GenBank/DDBJ whole genome shotgun (WGS) entry which is preliminary data.</text>
</comment>
<evidence type="ECO:0000256" key="3">
    <source>
        <dbReference type="ARBA" id="ARBA00023163"/>
    </source>
</evidence>
<dbReference type="EMBL" id="JAVRRJ010000002">
    <property type="protein sequence ID" value="KAK5088410.1"/>
    <property type="molecule type" value="Genomic_DNA"/>
</dbReference>
<dbReference type="PANTHER" id="PTHR47840">
    <property type="entry name" value="ZN(II)2CYS6 TRANSCRIPTION FACTOR (EUROFUNG)-RELATED"/>
    <property type="match status" value="1"/>
</dbReference>
<dbReference type="SMART" id="SM00066">
    <property type="entry name" value="GAL4"/>
    <property type="match status" value="1"/>
</dbReference>
<feature type="compositionally biased region" description="Low complexity" evidence="5">
    <location>
        <begin position="661"/>
        <end position="695"/>
    </location>
</feature>
<dbReference type="PROSITE" id="PS00463">
    <property type="entry name" value="ZN2_CY6_FUNGAL_1"/>
    <property type="match status" value="1"/>
</dbReference>
<dbReference type="SUPFAM" id="SSF57701">
    <property type="entry name" value="Zn2/Cys6 DNA-binding domain"/>
    <property type="match status" value="1"/>
</dbReference>
<evidence type="ECO:0000259" key="6">
    <source>
        <dbReference type="PROSITE" id="PS50048"/>
    </source>
</evidence>
<keyword evidence="8" id="KW-1185">Reference proteome</keyword>
<evidence type="ECO:0000256" key="2">
    <source>
        <dbReference type="ARBA" id="ARBA00023125"/>
    </source>
</evidence>
<sequence>MSTDGSPAGDHAQGPARKKMRKGTKSCIECRRRKIKCTFEPGRTSICNECFARGSTCIDQEHGDVSSFSSNTTVLQQKEAQNSALQSRVTYLEDLVKQVLDRLPEKNGVASPAAPAAPPQTQTMQADTQAAKVLESLRSPARNLHSSEEIFMFPGEATASAPALSLFDNDVIKRRELPAPISRAQYNKSKSLIASLLQLLPTPDDLEVILENSQEWWAIWRTMFPHITDRRCVTIKESVSHSLRSEKPAEIAKIMLCIALSINQLPQEFNWSRVSMKQDRTELMERYISTVDRLIIQDDEIGATIDGLECMILEAKYHINLGRPRRSWLLYHRAIAFGQLLGLHRLTVRRPKRPDTEYYRQLMVWTHLVMGDRYLSLVLGLPYSVAEAFVSASIAEAAVIAQESAAGEAYLARMAPILTKLIDRNQSPTTMPYSHSLNLDREVDELYATTPKHWWTVERLPNTAIEEHFDRLQAQFFHYQTKVLLHMPFMLRSSSDKLYQYSHATCLDAARHMIRYFDALRGADSVGPHICKLLDFQAFTAAMLLILNICGYNSHIRGTLPQQPDLEQDQEDSALIDRTITLLRVAANEPGGVVASQCAKALEYLGRVRSGKCDQEKACKDSCQIAIPYFGTISIGLGKHFVPIKPGTYPEAGAPRQSVTASAKAQQHAQQHIMSGLPTPSCSSHSSQPSPSINSEGIRQSPYEYPLSAPNGMDNSWTASTEDPFITFDSFMAFPGAEVLDFSSNIDLTSNNYGQQQAVNVYGPQYQDQNMPGDSFPFPNIGGGGLELDNGWNWLGLDATITS</sequence>
<dbReference type="CDD" id="cd00067">
    <property type="entry name" value="GAL4"/>
    <property type="match status" value="1"/>
</dbReference>
<gene>
    <name evidence="7" type="ORF">LTR05_002628</name>
</gene>
<dbReference type="GO" id="GO:0000981">
    <property type="term" value="F:DNA-binding transcription factor activity, RNA polymerase II-specific"/>
    <property type="evidence" value="ECO:0007669"/>
    <property type="project" value="InterPro"/>
</dbReference>
<dbReference type="PANTHER" id="PTHR47840:SF1">
    <property type="entry name" value="ZN(II)2CYS6 TRANSCRIPTION FACTOR (EUROFUNG)"/>
    <property type="match status" value="1"/>
</dbReference>
<dbReference type="InterPro" id="IPR001138">
    <property type="entry name" value="Zn2Cys6_DnaBD"/>
</dbReference>
<evidence type="ECO:0000313" key="7">
    <source>
        <dbReference type="EMBL" id="KAK5088410.1"/>
    </source>
</evidence>
<dbReference type="Gene3D" id="4.10.240.10">
    <property type="entry name" value="Zn(2)-C6 fungal-type DNA-binding domain"/>
    <property type="match status" value="1"/>
</dbReference>
<dbReference type="PROSITE" id="PS50048">
    <property type="entry name" value="ZN2_CY6_FUNGAL_2"/>
    <property type="match status" value="1"/>
</dbReference>
<organism evidence="7 8">
    <name type="scientific">Lithohypha guttulata</name>
    <dbReference type="NCBI Taxonomy" id="1690604"/>
    <lineage>
        <taxon>Eukaryota</taxon>
        <taxon>Fungi</taxon>
        <taxon>Dikarya</taxon>
        <taxon>Ascomycota</taxon>
        <taxon>Pezizomycotina</taxon>
        <taxon>Eurotiomycetes</taxon>
        <taxon>Chaetothyriomycetidae</taxon>
        <taxon>Chaetothyriales</taxon>
        <taxon>Trichomeriaceae</taxon>
        <taxon>Lithohypha</taxon>
    </lineage>
</organism>
<dbReference type="GO" id="GO:0003677">
    <property type="term" value="F:DNA binding"/>
    <property type="evidence" value="ECO:0007669"/>
    <property type="project" value="UniProtKB-KW"/>
</dbReference>
<dbReference type="InterPro" id="IPR036864">
    <property type="entry name" value="Zn2-C6_fun-type_DNA-bd_sf"/>
</dbReference>
<keyword evidence="2" id="KW-0238">DNA-binding</keyword>
<dbReference type="Proteomes" id="UP001309876">
    <property type="component" value="Unassembled WGS sequence"/>
</dbReference>
<reference evidence="7 8" key="1">
    <citation type="submission" date="2023-08" db="EMBL/GenBank/DDBJ databases">
        <title>Black Yeasts Isolated from many extreme environments.</title>
        <authorList>
            <person name="Coleine C."/>
            <person name="Stajich J.E."/>
            <person name="Selbmann L."/>
        </authorList>
    </citation>
    <scope>NUCLEOTIDE SEQUENCE [LARGE SCALE GENOMIC DNA]</scope>
    <source>
        <strain evidence="7 8">CCFEE 5910</strain>
    </source>
</reference>
<keyword evidence="1" id="KW-0805">Transcription regulation</keyword>
<keyword evidence="4" id="KW-0539">Nucleus</keyword>
<evidence type="ECO:0000256" key="5">
    <source>
        <dbReference type="SAM" id="MobiDB-lite"/>
    </source>
</evidence>
<proteinExistence type="predicted"/>
<feature type="domain" description="Zn(2)-C6 fungal-type" evidence="6">
    <location>
        <begin position="26"/>
        <end position="57"/>
    </location>
</feature>
<feature type="region of interest" description="Disordered" evidence="5">
    <location>
        <begin position="648"/>
        <end position="709"/>
    </location>
</feature>
<accession>A0AAN7YCD7</accession>
<dbReference type="AlphaFoldDB" id="A0AAN7YCD7"/>